<proteinExistence type="predicted"/>
<sequence>GPWNWTDDRSTVVLDGWEGIVAREETPGIWALYYDEDDDHLRQAHGSTGRVAEVGLQRR</sequence>
<reference evidence="1" key="1">
    <citation type="submission" date="2023-03" db="EMBL/GenBank/DDBJ databases">
        <title>Massive genome expansion in bonnet fungi (Mycena s.s.) driven by repeated elements and novel gene families across ecological guilds.</title>
        <authorList>
            <consortium name="Lawrence Berkeley National Laboratory"/>
            <person name="Harder C.B."/>
            <person name="Miyauchi S."/>
            <person name="Viragh M."/>
            <person name="Kuo A."/>
            <person name="Thoen E."/>
            <person name="Andreopoulos B."/>
            <person name="Lu D."/>
            <person name="Skrede I."/>
            <person name="Drula E."/>
            <person name="Henrissat B."/>
            <person name="Morin E."/>
            <person name="Kohler A."/>
            <person name="Barry K."/>
            <person name="LaButti K."/>
            <person name="Morin E."/>
            <person name="Salamov A."/>
            <person name="Lipzen A."/>
            <person name="Mereny Z."/>
            <person name="Hegedus B."/>
            <person name="Baldrian P."/>
            <person name="Stursova M."/>
            <person name="Weitz H."/>
            <person name="Taylor A."/>
            <person name="Grigoriev I.V."/>
            <person name="Nagy L.G."/>
            <person name="Martin F."/>
            <person name="Kauserud H."/>
        </authorList>
    </citation>
    <scope>NUCLEOTIDE SEQUENCE</scope>
    <source>
        <strain evidence="1">9144</strain>
    </source>
</reference>
<dbReference type="Proteomes" id="UP001219525">
    <property type="component" value="Unassembled WGS sequence"/>
</dbReference>
<evidence type="ECO:0000313" key="1">
    <source>
        <dbReference type="EMBL" id="KAJ7200761.1"/>
    </source>
</evidence>
<dbReference type="AlphaFoldDB" id="A0AAD6Y5R7"/>
<dbReference type="EMBL" id="JARJCW010000061">
    <property type="protein sequence ID" value="KAJ7200761.1"/>
    <property type="molecule type" value="Genomic_DNA"/>
</dbReference>
<keyword evidence="2" id="KW-1185">Reference proteome</keyword>
<evidence type="ECO:0000313" key="2">
    <source>
        <dbReference type="Proteomes" id="UP001219525"/>
    </source>
</evidence>
<feature type="non-terminal residue" evidence="1">
    <location>
        <position position="59"/>
    </location>
</feature>
<gene>
    <name evidence="1" type="ORF">GGX14DRAFT_324000</name>
</gene>
<feature type="non-terminal residue" evidence="1">
    <location>
        <position position="1"/>
    </location>
</feature>
<dbReference type="PANTHER" id="PTHR38049:SF1">
    <property type="entry name" value="PROTEIN KINASE DOMAIN-CONTAINING PROTEIN"/>
    <property type="match status" value="1"/>
</dbReference>
<name>A0AAD6Y5R7_9AGAR</name>
<dbReference type="PANTHER" id="PTHR38049">
    <property type="entry name" value="RICIN B LECTIN DOMAIN-CONTAINING PROTEIN"/>
    <property type="match status" value="1"/>
</dbReference>
<accession>A0AAD6Y5R7</accession>
<protein>
    <submittedName>
        <fullName evidence="1">Uncharacterized protein</fullName>
    </submittedName>
</protein>
<organism evidence="1 2">
    <name type="scientific">Mycena pura</name>
    <dbReference type="NCBI Taxonomy" id="153505"/>
    <lineage>
        <taxon>Eukaryota</taxon>
        <taxon>Fungi</taxon>
        <taxon>Dikarya</taxon>
        <taxon>Basidiomycota</taxon>
        <taxon>Agaricomycotina</taxon>
        <taxon>Agaricomycetes</taxon>
        <taxon>Agaricomycetidae</taxon>
        <taxon>Agaricales</taxon>
        <taxon>Marasmiineae</taxon>
        <taxon>Mycenaceae</taxon>
        <taxon>Mycena</taxon>
    </lineage>
</organism>
<comment type="caution">
    <text evidence="1">The sequence shown here is derived from an EMBL/GenBank/DDBJ whole genome shotgun (WGS) entry which is preliminary data.</text>
</comment>